<accession>A0A7W8MHC9</accession>
<evidence type="ECO:0008006" key="5">
    <source>
        <dbReference type="Google" id="ProtNLM"/>
    </source>
</evidence>
<proteinExistence type="predicted"/>
<evidence type="ECO:0000313" key="3">
    <source>
        <dbReference type="EMBL" id="MBB5291871.1"/>
    </source>
</evidence>
<evidence type="ECO:0000313" key="4">
    <source>
        <dbReference type="Proteomes" id="UP000566663"/>
    </source>
</evidence>
<evidence type="ECO:0000256" key="2">
    <source>
        <dbReference type="SAM" id="Phobius"/>
    </source>
</evidence>
<comment type="caution">
    <text evidence="3">The sequence shown here is derived from an EMBL/GenBank/DDBJ whole genome shotgun (WGS) entry which is preliminary data.</text>
</comment>
<dbReference type="EMBL" id="JACHFZ010000002">
    <property type="protein sequence ID" value="MBB5291871.1"/>
    <property type="molecule type" value="Genomic_DNA"/>
</dbReference>
<keyword evidence="2" id="KW-0472">Membrane</keyword>
<name>A0A7W8MHC9_9CAUL</name>
<evidence type="ECO:0000256" key="1">
    <source>
        <dbReference type="SAM" id="MobiDB-lite"/>
    </source>
</evidence>
<feature type="region of interest" description="Disordered" evidence="1">
    <location>
        <begin position="1"/>
        <end position="24"/>
    </location>
</feature>
<gene>
    <name evidence="3" type="ORF">HNQ67_001385</name>
</gene>
<keyword evidence="4" id="KW-1185">Reference proteome</keyword>
<dbReference type="Proteomes" id="UP000566663">
    <property type="component" value="Unassembled WGS sequence"/>
</dbReference>
<sequence length="150" mass="16719">MKQVDAEASAPRFSDYESMTSSDPGFATRNTLRREVFQADDATRRWLDALSVYAVLFAALLAIAAVVYLARGIRFEAARKAEADREAGVEPLTMRIARAASEIKRAIPRQPTLAGGRLSTADELRKWTALREEGLVSEEEFLKMREKLLG</sequence>
<dbReference type="RefSeq" id="WP_183253686.1">
    <property type="nucleotide sequence ID" value="NZ_BAAAFF010000005.1"/>
</dbReference>
<feature type="transmembrane region" description="Helical" evidence="2">
    <location>
        <begin position="50"/>
        <end position="70"/>
    </location>
</feature>
<dbReference type="AlphaFoldDB" id="A0A7W8MHC9"/>
<protein>
    <recommendedName>
        <fullName evidence="5">SHOCT domain-containing protein</fullName>
    </recommendedName>
</protein>
<reference evidence="3 4" key="1">
    <citation type="submission" date="2020-08" db="EMBL/GenBank/DDBJ databases">
        <title>Genomic Encyclopedia of Type Strains, Phase IV (KMG-IV): sequencing the most valuable type-strain genomes for metagenomic binning, comparative biology and taxonomic classification.</title>
        <authorList>
            <person name="Goeker M."/>
        </authorList>
    </citation>
    <scope>NUCLEOTIDE SEQUENCE [LARGE SCALE GENOMIC DNA]</scope>
    <source>
        <strain evidence="3 4">DSM 25335</strain>
    </source>
</reference>
<keyword evidence="2" id="KW-0812">Transmembrane</keyword>
<keyword evidence="2" id="KW-1133">Transmembrane helix</keyword>
<organism evidence="3 4">
    <name type="scientific">Brevundimonas basaltis</name>
    <dbReference type="NCBI Taxonomy" id="472166"/>
    <lineage>
        <taxon>Bacteria</taxon>
        <taxon>Pseudomonadati</taxon>
        <taxon>Pseudomonadota</taxon>
        <taxon>Alphaproteobacteria</taxon>
        <taxon>Caulobacterales</taxon>
        <taxon>Caulobacteraceae</taxon>
        <taxon>Brevundimonas</taxon>
    </lineage>
</organism>